<dbReference type="AlphaFoldDB" id="A0A6A6XFT8"/>
<accession>A0A6A6XFT8</accession>
<gene>
    <name evidence="2" type="ORF">K505DRAFT_382413</name>
</gene>
<protein>
    <submittedName>
        <fullName evidence="2">Uncharacterized protein</fullName>
    </submittedName>
</protein>
<dbReference type="OrthoDB" id="4755622at2759"/>
<feature type="compositionally biased region" description="Polar residues" evidence="1">
    <location>
        <begin position="136"/>
        <end position="148"/>
    </location>
</feature>
<keyword evidence="3" id="KW-1185">Reference proteome</keyword>
<feature type="compositionally biased region" description="Polar residues" evidence="1">
    <location>
        <begin position="444"/>
        <end position="462"/>
    </location>
</feature>
<sequence>MSTPPVLLTPTRRVLPNTNAPGSHPGSSMRNSVMGCSADPDVFSDVLIHTAKCSNCDERNMGTMRRCPGCTWQICEKCIKLREAKGKRFEHGNMASPGTSMSTPPRRRIPFNPGASTPTPGGSVLKQEVTSPAAGVQQQSATPKTHPTSGKRGRGAKGKAKAPVISDDEFDDDFKKSASPTPKRRKIGKESSPVEEPTTERRPTRGQASTRAPAGSRTSPLPMSGADVARPNPQPSTDAPIDRRRSDRTIPNLIHDVVGKPRWQEHFLGRTVPNMNFIPDVITPTSVLRGFRPPPTAETMQKTIHEKCESMLQGAQEHSSDSLIQEPENQSAVVVASEAPDQPEPSTVLDFATAEYEKRLHGVDLDDDQQQSLKQFMKEAARKFATKIYNEQSQFVRNLMKPGLQMPFGAFTEPQKKGLTDTIKDEADRILKDFEEEASVHTRVFSSANASPGATLPSSLTGPGSDEVSRMSPRTDSDISARAGAPGTPGSENAAVEDMERSHSHSHRS</sequence>
<evidence type="ECO:0000313" key="3">
    <source>
        <dbReference type="Proteomes" id="UP000799757"/>
    </source>
</evidence>
<proteinExistence type="predicted"/>
<dbReference type="EMBL" id="MU001859">
    <property type="protein sequence ID" value="KAF2795430.1"/>
    <property type="molecule type" value="Genomic_DNA"/>
</dbReference>
<dbReference type="Proteomes" id="UP000799757">
    <property type="component" value="Unassembled WGS sequence"/>
</dbReference>
<feature type="compositionally biased region" description="Polar residues" evidence="1">
    <location>
        <begin position="16"/>
        <end position="30"/>
    </location>
</feature>
<feature type="region of interest" description="Disordered" evidence="1">
    <location>
        <begin position="89"/>
        <end position="248"/>
    </location>
</feature>
<feature type="compositionally biased region" description="Basic residues" evidence="1">
    <location>
        <begin position="149"/>
        <end position="160"/>
    </location>
</feature>
<reference evidence="2" key="1">
    <citation type="journal article" date="2020" name="Stud. Mycol.">
        <title>101 Dothideomycetes genomes: a test case for predicting lifestyles and emergence of pathogens.</title>
        <authorList>
            <person name="Haridas S."/>
            <person name="Albert R."/>
            <person name="Binder M."/>
            <person name="Bloem J."/>
            <person name="Labutti K."/>
            <person name="Salamov A."/>
            <person name="Andreopoulos B."/>
            <person name="Baker S."/>
            <person name="Barry K."/>
            <person name="Bills G."/>
            <person name="Bluhm B."/>
            <person name="Cannon C."/>
            <person name="Castanera R."/>
            <person name="Culley D."/>
            <person name="Daum C."/>
            <person name="Ezra D."/>
            <person name="Gonzalez J."/>
            <person name="Henrissat B."/>
            <person name="Kuo A."/>
            <person name="Liang C."/>
            <person name="Lipzen A."/>
            <person name="Lutzoni F."/>
            <person name="Magnuson J."/>
            <person name="Mondo S."/>
            <person name="Nolan M."/>
            <person name="Ohm R."/>
            <person name="Pangilinan J."/>
            <person name="Park H.-J."/>
            <person name="Ramirez L."/>
            <person name="Alfaro M."/>
            <person name="Sun H."/>
            <person name="Tritt A."/>
            <person name="Yoshinaga Y."/>
            <person name="Zwiers L.-H."/>
            <person name="Turgeon B."/>
            <person name="Goodwin S."/>
            <person name="Spatafora J."/>
            <person name="Crous P."/>
            <person name="Grigoriev I."/>
        </authorList>
    </citation>
    <scope>NUCLEOTIDE SEQUENCE</scope>
    <source>
        <strain evidence="2">CBS 109.77</strain>
    </source>
</reference>
<feature type="compositionally biased region" description="Basic and acidic residues" evidence="1">
    <location>
        <begin position="467"/>
        <end position="479"/>
    </location>
</feature>
<organism evidence="2 3">
    <name type="scientific">Melanomma pulvis-pyrius CBS 109.77</name>
    <dbReference type="NCBI Taxonomy" id="1314802"/>
    <lineage>
        <taxon>Eukaryota</taxon>
        <taxon>Fungi</taxon>
        <taxon>Dikarya</taxon>
        <taxon>Ascomycota</taxon>
        <taxon>Pezizomycotina</taxon>
        <taxon>Dothideomycetes</taxon>
        <taxon>Pleosporomycetidae</taxon>
        <taxon>Pleosporales</taxon>
        <taxon>Melanommataceae</taxon>
        <taxon>Melanomma</taxon>
    </lineage>
</organism>
<evidence type="ECO:0000313" key="2">
    <source>
        <dbReference type="EMBL" id="KAF2795430.1"/>
    </source>
</evidence>
<feature type="region of interest" description="Disordered" evidence="1">
    <location>
        <begin position="443"/>
        <end position="509"/>
    </location>
</feature>
<feature type="region of interest" description="Disordered" evidence="1">
    <location>
        <begin position="1"/>
        <end position="30"/>
    </location>
</feature>
<feature type="compositionally biased region" description="Polar residues" evidence="1">
    <location>
        <begin position="206"/>
        <end position="221"/>
    </location>
</feature>
<evidence type="ECO:0000256" key="1">
    <source>
        <dbReference type="SAM" id="MobiDB-lite"/>
    </source>
</evidence>
<name>A0A6A6XFT8_9PLEO</name>